<reference evidence="5 6" key="1">
    <citation type="submission" date="2019-07" db="EMBL/GenBank/DDBJ databases">
        <authorList>
            <person name="Zhou L.-Y."/>
        </authorList>
    </citation>
    <scope>NUCLEOTIDE SEQUENCE [LARGE SCALE GENOMIC DNA]</scope>
    <source>
        <strain evidence="5 6">YIM 101269</strain>
    </source>
</reference>
<evidence type="ECO:0008006" key="7">
    <source>
        <dbReference type="Google" id="ProtNLM"/>
    </source>
</evidence>
<evidence type="ECO:0000256" key="4">
    <source>
        <dbReference type="SAM" id="SignalP"/>
    </source>
</evidence>
<accession>A0A553K5Y0</accession>
<sequence>MKNWKSITLSGVGIVAVLAMSACTDSGVEVPLPGEGTGSANASQPQAEPEQPAEPGEVETPAPEGGAAARVGDTEITIDKVACTVIQGKWSMSGSDAEADDKVAVTGPEDRSAVETASVVLADGTVVQVMPGTGTASIAWEGETFTVTGTGALMNLNEPDATGEEEDFVITATCG</sequence>
<feature type="chain" id="PRO_5038448496" description="Lipoprotein antigen" evidence="4">
    <location>
        <begin position="22"/>
        <end position="175"/>
    </location>
</feature>
<dbReference type="Pfam" id="PF05481">
    <property type="entry name" value="Myco_19_kDa"/>
    <property type="match status" value="1"/>
</dbReference>
<name>A0A553K5Y0_9ACTN</name>
<keyword evidence="4" id="KW-0732">Signal</keyword>
<feature type="compositionally biased region" description="Low complexity" evidence="3">
    <location>
        <begin position="42"/>
        <end position="55"/>
    </location>
</feature>
<evidence type="ECO:0000313" key="6">
    <source>
        <dbReference type="Proteomes" id="UP000317638"/>
    </source>
</evidence>
<evidence type="ECO:0000256" key="3">
    <source>
        <dbReference type="SAM" id="MobiDB-lite"/>
    </source>
</evidence>
<keyword evidence="2" id="KW-0472">Membrane</keyword>
<dbReference type="AlphaFoldDB" id="A0A553K5Y0"/>
<proteinExistence type="predicted"/>
<dbReference type="GO" id="GO:0016020">
    <property type="term" value="C:membrane"/>
    <property type="evidence" value="ECO:0007669"/>
    <property type="project" value="InterPro"/>
</dbReference>
<dbReference type="EMBL" id="VKKG01000001">
    <property type="protein sequence ID" value="TRY20110.1"/>
    <property type="molecule type" value="Genomic_DNA"/>
</dbReference>
<feature type="signal peptide" evidence="4">
    <location>
        <begin position="1"/>
        <end position="21"/>
    </location>
</feature>
<evidence type="ECO:0000313" key="5">
    <source>
        <dbReference type="EMBL" id="TRY20110.1"/>
    </source>
</evidence>
<dbReference type="Proteomes" id="UP000317638">
    <property type="component" value="Unassembled WGS sequence"/>
</dbReference>
<feature type="region of interest" description="Disordered" evidence="3">
    <location>
        <begin position="29"/>
        <end position="73"/>
    </location>
</feature>
<evidence type="ECO:0000256" key="2">
    <source>
        <dbReference type="ARBA" id="ARBA00023136"/>
    </source>
</evidence>
<dbReference type="RefSeq" id="WP_143937194.1">
    <property type="nucleotide sequence ID" value="NZ_VKKG01000001.1"/>
</dbReference>
<keyword evidence="1" id="KW-1003">Cell membrane</keyword>
<gene>
    <name evidence="5" type="ORF">FOJ82_04390</name>
</gene>
<evidence type="ECO:0000256" key="1">
    <source>
        <dbReference type="ARBA" id="ARBA00022475"/>
    </source>
</evidence>
<organism evidence="5 6">
    <name type="scientific">Tessaracoccus rhinocerotis</name>
    <dbReference type="NCBI Taxonomy" id="1689449"/>
    <lineage>
        <taxon>Bacteria</taxon>
        <taxon>Bacillati</taxon>
        <taxon>Actinomycetota</taxon>
        <taxon>Actinomycetes</taxon>
        <taxon>Propionibacteriales</taxon>
        <taxon>Propionibacteriaceae</taxon>
        <taxon>Tessaracoccus</taxon>
    </lineage>
</organism>
<dbReference type="InterPro" id="IPR008691">
    <property type="entry name" value="LpqH"/>
</dbReference>
<keyword evidence="6" id="KW-1185">Reference proteome</keyword>
<dbReference type="OrthoDB" id="3728791at2"/>
<comment type="caution">
    <text evidence="5">The sequence shown here is derived from an EMBL/GenBank/DDBJ whole genome shotgun (WGS) entry which is preliminary data.</text>
</comment>
<dbReference type="PROSITE" id="PS51257">
    <property type="entry name" value="PROKAR_LIPOPROTEIN"/>
    <property type="match status" value="1"/>
</dbReference>
<protein>
    <recommendedName>
        <fullName evidence="7">Lipoprotein antigen</fullName>
    </recommendedName>
</protein>